<feature type="transmembrane region" description="Helical" evidence="1">
    <location>
        <begin position="45"/>
        <end position="64"/>
    </location>
</feature>
<organism evidence="2 3">
    <name type="scientific">Fervidobacterium gondwanense DSM 13020</name>
    <dbReference type="NCBI Taxonomy" id="1121883"/>
    <lineage>
        <taxon>Bacteria</taxon>
        <taxon>Thermotogati</taxon>
        <taxon>Thermotogota</taxon>
        <taxon>Thermotogae</taxon>
        <taxon>Thermotogales</taxon>
        <taxon>Fervidobacteriaceae</taxon>
        <taxon>Fervidobacterium</taxon>
    </lineage>
</organism>
<evidence type="ECO:0000313" key="3">
    <source>
        <dbReference type="Proteomes" id="UP000184207"/>
    </source>
</evidence>
<keyword evidence="1" id="KW-0812">Transmembrane</keyword>
<feature type="transmembrane region" description="Helical" evidence="1">
    <location>
        <begin position="108"/>
        <end position="126"/>
    </location>
</feature>
<dbReference type="AlphaFoldDB" id="A0A1M7S515"/>
<dbReference type="STRING" id="1121883.SAMN02745226_00524"/>
<dbReference type="Proteomes" id="UP000184207">
    <property type="component" value="Unassembled WGS sequence"/>
</dbReference>
<feature type="transmembrane region" description="Helical" evidence="1">
    <location>
        <begin position="7"/>
        <end position="39"/>
    </location>
</feature>
<protein>
    <submittedName>
        <fullName evidence="2">Uncharacterized protein</fullName>
    </submittedName>
</protein>
<reference evidence="3" key="1">
    <citation type="submission" date="2016-12" db="EMBL/GenBank/DDBJ databases">
        <authorList>
            <person name="Varghese N."/>
            <person name="Submissions S."/>
        </authorList>
    </citation>
    <scope>NUCLEOTIDE SEQUENCE [LARGE SCALE GENOMIC DNA]</scope>
    <source>
        <strain evidence="3">DSM 13020</strain>
    </source>
</reference>
<accession>A0A1M7S515</accession>
<sequence>METFFGTIVFLTGILLNNWVSSLLLSRLILILTMVGIGFLIKNPYAVVVLTLLLLPSRYIYTPVGKEMLKDLRRFLFNRAMIRNKTYLTLIGTAGVFLGFALPAIKNYPISISVVIIVAIAVIYIVEYSNEKAFYDKVKIALGNKSDEIESLKVAYEKMVLFSSTNVDDLIKNRIELFKNVKEKRETK</sequence>
<dbReference type="OrthoDB" id="44934at2"/>
<feature type="transmembrane region" description="Helical" evidence="1">
    <location>
        <begin position="85"/>
        <end position="102"/>
    </location>
</feature>
<gene>
    <name evidence="2" type="ORF">SAMN02745226_00524</name>
</gene>
<dbReference type="RefSeq" id="WP_072758049.1">
    <property type="nucleotide sequence ID" value="NZ_FRDJ01000002.1"/>
</dbReference>
<name>A0A1M7S515_FERGO</name>
<evidence type="ECO:0000256" key="1">
    <source>
        <dbReference type="SAM" id="Phobius"/>
    </source>
</evidence>
<dbReference type="EMBL" id="FRDJ01000002">
    <property type="protein sequence ID" value="SHN53779.1"/>
    <property type="molecule type" value="Genomic_DNA"/>
</dbReference>
<evidence type="ECO:0000313" key="2">
    <source>
        <dbReference type="EMBL" id="SHN53779.1"/>
    </source>
</evidence>
<keyword evidence="3" id="KW-1185">Reference proteome</keyword>
<keyword evidence="1" id="KW-1133">Transmembrane helix</keyword>
<proteinExistence type="predicted"/>
<keyword evidence="1" id="KW-0472">Membrane</keyword>